<dbReference type="InterPro" id="IPR032675">
    <property type="entry name" value="LRR_dom_sf"/>
</dbReference>
<dbReference type="GO" id="GO:0016973">
    <property type="term" value="P:poly(A)+ mRNA export from nucleus"/>
    <property type="evidence" value="ECO:0007669"/>
    <property type="project" value="TreeGrafter"/>
</dbReference>
<dbReference type="GO" id="GO:0003723">
    <property type="term" value="F:RNA binding"/>
    <property type="evidence" value="ECO:0007669"/>
    <property type="project" value="TreeGrafter"/>
</dbReference>
<feature type="region of interest" description="Disordered" evidence="1">
    <location>
        <begin position="1"/>
        <end position="60"/>
    </location>
</feature>
<dbReference type="GO" id="GO:0005634">
    <property type="term" value="C:nucleus"/>
    <property type="evidence" value="ECO:0007669"/>
    <property type="project" value="TreeGrafter"/>
</dbReference>
<dbReference type="PANTHER" id="PTHR10662:SF22">
    <property type="entry name" value="NUCLEAR RNA EXPORT FACTOR 1"/>
    <property type="match status" value="1"/>
</dbReference>
<dbReference type="EMBL" id="HE575324">
    <property type="protein sequence ID" value="CCC94822.1"/>
    <property type="molecule type" value="Genomic_DNA"/>
</dbReference>
<dbReference type="SUPFAM" id="SSF52058">
    <property type="entry name" value="L domain-like"/>
    <property type="match status" value="1"/>
</dbReference>
<gene>
    <name evidence="2" type="ORF">TCIL3000_11_2100</name>
</gene>
<evidence type="ECO:0000313" key="2">
    <source>
        <dbReference type="EMBL" id="CCC94822.1"/>
    </source>
</evidence>
<name>G0UZK3_TRYCI</name>
<dbReference type="VEuPathDB" id="TriTrypDB:TcIL3000.11.2100"/>
<feature type="compositionally biased region" description="Gly residues" evidence="1">
    <location>
        <begin position="40"/>
        <end position="58"/>
    </location>
</feature>
<feature type="non-terminal residue" evidence="2">
    <location>
        <position position="248"/>
    </location>
</feature>
<proteinExistence type="predicted"/>
<accession>G0UZK3</accession>
<evidence type="ECO:0000256" key="1">
    <source>
        <dbReference type="SAM" id="MobiDB-lite"/>
    </source>
</evidence>
<reference evidence="2" key="1">
    <citation type="journal article" date="2012" name="Proc. Natl. Acad. Sci. U.S.A.">
        <title>Antigenic diversity is generated by distinct evolutionary mechanisms in African trypanosome species.</title>
        <authorList>
            <person name="Jackson A.P."/>
            <person name="Berry A."/>
            <person name="Aslett M."/>
            <person name="Allison H.C."/>
            <person name="Burton P."/>
            <person name="Vavrova-Anderson J."/>
            <person name="Brown R."/>
            <person name="Browne H."/>
            <person name="Corton N."/>
            <person name="Hauser H."/>
            <person name="Gamble J."/>
            <person name="Gilderthorp R."/>
            <person name="Marcello L."/>
            <person name="McQuillan J."/>
            <person name="Otto T.D."/>
            <person name="Quail M.A."/>
            <person name="Sanders M.J."/>
            <person name="van Tonder A."/>
            <person name="Ginger M.L."/>
            <person name="Field M.C."/>
            <person name="Barry J.D."/>
            <person name="Hertz-Fowler C."/>
            <person name="Berriman M."/>
        </authorList>
    </citation>
    <scope>NUCLEOTIDE SEQUENCE</scope>
    <source>
        <strain evidence="2">IL3000</strain>
    </source>
</reference>
<protein>
    <submittedName>
        <fullName evidence="2">Uncharacterized protein TCIL3000_11_2100</fullName>
    </submittedName>
</protein>
<organism evidence="2">
    <name type="scientific">Trypanosoma congolense (strain IL3000)</name>
    <dbReference type="NCBI Taxonomy" id="1068625"/>
    <lineage>
        <taxon>Eukaryota</taxon>
        <taxon>Discoba</taxon>
        <taxon>Euglenozoa</taxon>
        <taxon>Kinetoplastea</taxon>
        <taxon>Metakinetoplastina</taxon>
        <taxon>Trypanosomatida</taxon>
        <taxon>Trypanosomatidae</taxon>
        <taxon>Trypanosoma</taxon>
        <taxon>Nannomonas</taxon>
    </lineage>
</organism>
<dbReference type="AlphaFoldDB" id="G0UZK3"/>
<dbReference type="PANTHER" id="PTHR10662">
    <property type="entry name" value="NUCLEAR RNA EXPORT FACTOR"/>
    <property type="match status" value="1"/>
</dbReference>
<feature type="compositionally biased region" description="Basic and acidic residues" evidence="1">
    <location>
        <begin position="16"/>
        <end position="25"/>
    </location>
</feature>
<dbReference type="InterPro" id="IPR030217">
    <property type="entry name" value="NXF_fam"/>
</dbReference>
<dbReference type="Gene3D" id="3.80.10.10">
    <property type="entry name" value="Ribonuclease Inhibitor"/>
    <property type="match status" value="1"/>
</dbReference>
<sequence>MSRPYSKPQFHRGGRRHNDGNEYVRRWPSGHESGRRGGYRGRGGGGGAVGRGDGGAGGKAPQSTLMTTLLDLLFQKSSNTIFDPQSGMLNLSNFRQSEDLSAVQESVDFNNVTFCKSLVNVIKNNIGSSLRILSINSNQIQKLSVFLTQLEEADVHRGITAISATDNQINDFAFLGPLKRYGCLGELLLEGNPVAKREDYASQIVRKLQILVMLDGQVINRMPLRLPNPVPVNLNDMQCSVLFFMRVY</sequence>